<evidence type="ECO:0000313" key="2">
    <source>
        <dbReference type="EMBL" id="CAD8683260.1"/>
    </source>
</evidence>
<protein>
    <submittedName>
        <fullName evidence="2">Uncharacterized protein</fullName>
    </submittedName>
</protein>
<accession>A0A7S0WTG1</accession>
<reference evidence="2" key="1">
    <citation type="submission" date="2021-01" db="EMBL/GenBank/DDBJ databases">
        <authorList>
            <person name="Corre E."/>
            <person name="Pelletier E."/>
            <person name="Niang G."/>
            <person name="Scheremetjew M."/>
            <person name="Finn R."/>
            <person name="Kale V."/>
            <person name="Holt S."/>
            <person name="Cochrane G."/>
            <person name="Meng A."/>
            <person name="Brown T."/>
            <person name="Cohen L."/>
        </authorList>
    </citation>
    <scope>NUCLEOTIDE SEQUENCE</scope>
    <source>
        <strain evidence="2">SAG 11-49</strain>
    </source>
</reference>
<dbReference type="EMBL" id="HBFB01019788">
    <property type="protein sequence ID" value="CAD8683260.1"/>
    <property type="molecule type" value="Transcribed_RNA"/>
</dbReference>
<organism evidence="2">
    <name type="scientific">Chlamydomonas leiostraca</name>
    <dbReference type="NCBI Taxonomy" id="1034604"/>
    <lineage>
        <taxon>Eukaryota</taxon>
        <taxon>Viridiplantae</taxon>
        <taxon>Chlorophyta</taxon>
        <taxon>core chlorophytes</taxon>
        <taxon>Chlorophyceae</taxon>
        <taxon>CS clade</taxon>
        <taxon>Chlamydomonadales</taxon>
        <taxon>Chlamydomonadaceae</taxon>
        <taxon>Chlamydomonas</taxon>
    </lineage>
</organism>
<name>A0A7S0WTG1_9CHLO</name>
<feature type="region of interest" description="Disordered" evidence="1">
    <location>
        <begin position="179"/>
        <end position="208"/>
    </location>
</feature>
<sequence>MYSCNMHDTQQDVTPALPRLKHTRHARGSHQPVTPARLPKPRQQKQSIVPVAYQIGDRLVNTPGPPSAPRSARPQSDTGPSLPPPCRMSSSSSGLVPGHHPASDHPQAPRTRRGASATQPLSAFCAFLAQSHATAPSLYTAGAIPLPAVAAHVPRASHIGVLHPTQQLTHLLPVPQVDSPTATPAAGATHPAPECSHGPNAVPAYRSP</sequence>
<dbReference type="AlphaFoldDB" id="A0A7S0WTG1"/>
<feature type="compositionally biased region" description="Low complexity" evidence="1">
    <location>
        <begin position="180"/>
        <end position="193"/>
    </location>
</feature>
<proteinExistence type="predicted"/>
<feature type="compositionally biased region" description="Basic residues" evidence="1">
    <location>
        <begin position="19"/>
        <end position="28"/>
    </location>
</feature>
<feature type="region of interest" description="Disordered" evidence="1">
    <location>
        <begin position="1"/>
        <end position="117"/>
    </location>
</feature>
<gene>
    <name evidence="2" type="ORF">CLEI1391_LOCUS11128</name>
</gene>
<feature type="compositionally biased region" description="Polar residues" evidence="1">
    <location>
        <begin position="1"/>
        <end position="13"/>
    </location>
</feature>
<evidence type="ECO:0000256" key="1">
    <source>
        <dbReference type="SAM" id="MobiDB-lite"/>
    </source>
</evidence>